<feature type="domain" description="Prohead serine protease" evidence="5">
    <location>
        <begin position="45"/>
        <end position="149"/>
    </location>
</feature>
<evidence type="ECO:0000313" key="6">
    <source>
        <dbReference type="EMBL" id="NOJ83447.1"/>
    </source>
</evidence>
<reference evidence="6 7" key="1">
    <citation type="submission" date="2020-05" db="EMBL/GenBank/DDBJ databases">
        <authorList>
            <person name="Whitworth D."/>
        </authorList>
    </citation>
    <scope>NUCLEOTIDE SEQUENCE [LARGE SCALE GENOMIC DNA]</scope>
    <source>
        <strain evidence="6 7">AM005</strain>
    </source>
</reference>
<evidence type="ECO:0000313" key="7">
    <source>
        <dbReference type="Proteomes" id="UP000533080"/>
    </source>
</evidence>
<accession>A0A7Y4IQC1</accession>
<keyword evidence="2" id="KW-0645">Protease</keyword>
<evidence type="ECO:0000256" key="2">
    <source>
        <dbReference type="ARBA" id="ARBA00022670"/>
    </source>
</evidence>
<dbReference type="GO" id="GO:0006508">
    <property type="term" value="P:proteolysis"/>
    <property type="evidence" value="ECO:0007669"/>
    <property type="project" value="UniProtKB-KW"/>
</dbReference>
<dbReference type="EMBL" id="JABFNT010000196">
    <property type="protein sequence ID" value="NOJ83447.1"/>
    <property type="molecule type" value="Genomic_DNA"/>
</dbReference>
<proteinExistence type="predicted"/>
<gene>
    <name evidence="6" type="ORF">HNV28_34930</name>
</gene>
<sequence>MKSFRKLLESKPTEGTTGPVFRITSTNLDRHKDRVLAIKAKGEEFRVPLLWNHDSWSPAIGFARCFREAGEWVMGPVFDEACDTSKMVAAKVKAGTLDQCSIRFVPCETEPVPNKDGGYDFPLVEVLEVSIVNIAGNQDAVRLRSAEAVDEDEEKQYRTAGLAFRAKVEGALEELRAEVKKLHKLLPDEEEESLEEEEQEQPEEEREAPEEEERDGAEASPEEEERDGGEEDEQALSENTPEEEPKSDEEPPAEDEQEDGEEPPAEDEQEDGEEPPAEDEQEDEEELPEEEAKSLRAQVVKHLGFTPAQAKALSPADLRGYVALLPG</sequence>
<dbReference type="GO" id="GO:0008233">
    <property type="term" value="F:peptidase activity"/>
    <property type="evidence" value="ECO:0007669"/>
    <property type="project" value="UniProtKB-KW"/>
</dbReference>
<dbReference type="AlphaFoldDB" id="A0A7Y4IQC1"/>
<name>A0A7Y4IQC1_MYXXA</name>
<dbReference type="Proteomes" id="UP000533080">
    <property type="component" value="Unassembled WGS sequence"/>
</dbReference>
<feature type="region of interest" description="Disordered" evidence="4">
    <location>
        <begin position="183"/>
        <end position="295"/>
    </location>
</feature>
<evidence type="ECO:0000256" key="1">
    <source>
        <dbReference type="ARBA" id="ARBA00022612"/>
    </source>
</evidence>
<dbReference type="Pfam" id="PF04586">
    <property type="entry name" value="Peptidase_S78"/>
    <property type="match status" value="1"/>
</dbReference>
<dbReference type="RefSeq" id="WP_171445210.1">
    <property type="nucleotide sequence ID" value="NZ_JABFNS010000223.1"/>
</dbReference>
<keyword evidence="3" id="KW-0378">Hydrolase</keyword>
<evidence type="ECO:0000259" key="5">
    <source>
        <dbReference type="Pfam" id="PF04586"/>
    </source>
</evidence>
<feature type="compositionally biased region" description="Acidic residues" evidence="4">
    <location>
        <begin position="188"/>
        <end position="289"/>
    </location>
</feature>
<protein>
    <submittedName>
        <fullName evidence="6">Primosomal replication protein N</fullName>
    </submittedName>
</protein>
<keyword evidence="1" id="KW-1188">Viral release from host cell</keyword>
<organism evidence="6 7">
    <name type="scientific">Myxococcus xanthus</name>
    <dbReference type="NCBI Taxonomy" id="34"/>
    <lineage>
        <taxon>Bacteria</taxon>
        <taxon>Pseudomonadati</taxon>
        <taxon>Myxococcota</taxon>
        <taxon>Myxococcia</taxon>
        <taxon>Myxococcales</taxon>
        <taxon>Cystobacterineae</taxon>
        <taxon>Myxococcaceae</taxon>
        <taxon>Myxococcus</taxon>
    </lineage>
</organism>
<comment type="caution">
    <text evidence="6">The sequence shown here is derived from an EMBL/GenBank/DDBJ whole genome shotgun (WGS) entry which is preliminary data.</text>
</comment>
<dbReference type="InterPro" id="IPR054613">
    <property type="entry name" value="Peptidase_S78_dom"/>
</dbReference>
<evidence type="ECO:0000256" key="4">
    <source>
        <dbReference type="SAM" id="MobiDB-lite"/>
    </source>
</evidence>
<evidence type="ECO:0000256" key="3">
    <source>
        <dbReference type="ARBA" id="ARBA00022801"/>
    </source>
</evidence>